<evidence type="ECO:0000256" key="1">
    <source>
        <dbReference type="SAM" id="Phobius"/>
    </source>
</evidence>
<proteinExistence type="predicted"/>
<evidence type="ECO:0000313" key="3">
    <source>
        <dbReference type="Proteomes" id="UP001183817"/>
    </source>
</evidence>
<name>A0ABU2BEK6_9MICC</name>
<reference evidence="2 3" key="1">
    <citation type="submission" date="2023-07" db="EMBL/GenBank/DDBJ databases">
        <title>Sequencing the genomes of 1000 actinobacteria strains.</title>
        <authorList>
            <person name="Klenk H.-P."/>
        </authorList>
    </citation>
    <scope>NUCLEOTIDE SEQUENCE [LARGE SCALE GENOMIC DNA]</scope>
    <source>
        <strain evidence="2 3">DSM 20167</strain>
    </source>
</reference>
<dbReference type="EMBL" id="JAVDYI010000001">
    <property type="protein sequence ID" value="MDR7356399.1"/>
    <property type="molecule type" value="Genomic_DNA"/>
</dbReference>
<dbReference type="RefSeq" id="WP_310287171.1">
    <property type="nucleotide sequence ID" value="NZ_BAAAWO010000001.1"/>
</dbReference>
<keyword evidence="1" id="KW-0472">Membrane</keyword>
<protein>
    <recommendedName>
        <fullName evidence="4">DUF4760 domain-containing protein</fullName>
    </recommendedName>
</protein>
<dbReference type="Proteomes" id="UP001183817">
    <property type="component" value="Unassembled WGS sequence"/>
</dbReference>
<gene>
    <name evidence="2" type="ORF">J2S64_000090</name>
</gene>
<feature type="transmembrane region" description="Helical" evidence="1">
    <location>
        <begin position="25"/>
        <end position="47"/>
    </location>
</feature>
<organism evidence="2 3">
    <name type="scientific">Paeniglutamicibacter sulfureus</name>
    <dbReference type="NCBI Taxonomy" id="43666"/>
    <lineage>
        <taxon>Bacteria</taxon>
        <taxon>Bacillati</taxon>
        <taxon>Actinomycetota</taxon>
        <taxon>Actinomycetes</taxon>
        <taxon>Micrococcales</taxon>
        <taxon>Micrococcaceae</taxon>
        <taxon>Paeniglutamicibacter</taxon>
    </lineage>
</organism>
<keyword evidence="1" id="KW-1133">Transmembrane helix</keyword>
<sequence length="213" mass="23533">MIVPTIYTSLASAAAETTATAPWWGVPIIAGGFLLIGASLAFLSTLASDKRKAKRDKDERIMIDTRTVGLEYLDAATELANVIRTQQDPSRALKRDEYLKAMQASLIRVNEKWRKFELFADEKALETGGRLDAACVLLSISAFGSEIPHDQLQDLETARYAFINTLRKASGVGEIAYVFPDAATKERLEEGITEIKNDFGADLEKNYGTPREK</sequence>
<evidence type="ECO:0008006" key="4">
    <source>
        <dbReference type="Google" id="ProtNLM"/>
    </source>
</evidence>
<keyword evidence="1" id="KW-0812">Transmembrane</keyword>
<keyword evidence="3" id="KW-1185">Reference proteome</keyword>
<accession>A0ABU2BEK6</accession>
<comment type="caution">
    <text evidence="2">The sequence shown here is derived from an EMBL/GenBank/DDBJ whole genome shotgun (WGS) entry which is preliminary data.</text>
</comment>
<evidence type="ECO:0000313" key="2">
    <source>
        <dbReference type="EMBL" id="MDR7356399.1"/>
    </source>
</evidence>